<comment type="caution">
    <text evidence="1">The sequence shown here is derived from an EMBL/GenBank/DDBJ whole genome shotgun (WGS) entry which is preliminary data.</text>
</comment>
<keyword evidence="2" id="KW-1185">Reference proteome</keyword>
<evidence type="ECO:0000313" key="1">
    <source>
        <dbReference type="EMBL" id="KAI9902327.1"/>
    </source>
</evidence>
<name>A0ACC0V7F2_9HYPO</name>
<sequence>MSGPFLLVVDFSTPGGTLHDQCVEKLEEIARSARETEPGNSKYAILVPREDDDDHDDKDTGGKRSNRLWVLEEYADQASIDFHTSSAPVQAINAWFRETGFFAASSPASSDAAVPGPGPTVRRWRHLSPDFTFSRPAAGTHPDPYVVLAELDYAPGGAATATPYWRAVVDAAREEEPGTLAYGVLREEGEEGEGDRLCTAEVYESEAYLREVHVPGHAVAANIRGTKGIRTGLGHHVLRKIGGYLYKEG</sequence>
<organism evidence="1 2">
    <name type="scientific">Trichothecium roseum</name>
    <dbReference type="NCBI Taxonomy" id="47278"/>
    <lineage>
        <taxon>Eukaryota</taxon>
        <taxon>Fungi</taxon>
        <taxon>Dikarya</taxon>
        <taxon>Ascomycota</taxon>
        <taxon>Pezizomycotina</taxon>
        <taxon>Sordariomycetes</taxon>
        <taxon>Hypocreomycetidae</taxon>
        <taxon>Hypocreales</taxon>
        <taxon>Hypocreales incertae sedis</taxon>
        <taxon>Trichothecium</taxon>
    </lineage>
</organism>
<evidence type="ECO:0000313" key="2">
    <source>
        <dbReference type="Proteomes" id="UP001163324"/>
    </source>
</evidence>
<proteinExistence type="predicted"/>
<dbReference type="Proteomes" id="UP001163324">
    <property type="component" value="Chromosome 2"/>
</dbReference>
<reference evidence="1" key="1">
    <citation type="submission" date="2022-10" db="EMBL/GenBank/DDBJ databases">
        <title>Complete Genome of Trichothecium roseum strain YXFP-22015, a Plant Pathogen Isolated from Citrus.</title>
        <authorList>
            <person name="Wang Y."/>
            <person name="Zhu L."/>
        </authorList>
    </citation>
    <scope>NUCLEOTIDE SEQUENCE</scope>
    <source>
        <strain evidence="1">YXFP-22015</strain>
    </source>
</reference>
<gene>
    <name evidence="1" type="ORF">N3K66_001679</name>
</gene>
<protein>
    <submittedName>
        <fullName evidence="1">Uncharacterized protein</fullName>
    </submittedName>
</protein>
<dbReference type="EMBL" id="CM047941">
    <property type="protein sequence ID" value="KAI9902327.1"/>
    <property type="molecule type" value="Genomic_DNA"/>
</dbReference>
<accession>A0ACC0V7F2</accession>